<gene>
    <name evidence="2" type="ORF">HMPREF0731_2419</name>
</gene>
<organism evidence="2 3">
    <name type="scientific">Pseudoroseomonas cervicalis ATCC 49957</name>
    <dbReference type="NCBI Taxonomy" id="525371"/>
    <lineage>
        <taxon>Bacteria</taxon>
        <taxon>Pseudomonadati</taxon>
        <taxon>Pseudomonadota</taxon>
        <taxon>Alphaproteobacteria</taxon>
        <taxon>Acetobacterales</taxon>
        <taxon>Roseomonadaceae</taxon>
        <taxon>Roseomonas</taxon>
    </lineage>
</organism>
<reference evidence="2 3" key="1">
    <citation type="submission" date="2010-04" db="EMBL/GenBank/DDBJ databases">
        <authorList>
            <person name="Qin X."/>
            <person name="Bachman B."/>
            <person name="Battles P."/>
            <person name="Bell A."/>
            <person name="Bess C."/>
            <person name="Bickham C."/>
            <person name="Chaboub L."/>
            <person name="Chen D."/>
            <person name="Coyle M."/>
            <person name="Deiros D.R."/>
            <person name="Dinh H."/>
            <person name="Forbes L."/>
            <person name="Fowler G."/>
            <person name="Francisco L."/>
            <person name="Fu Q."/>
            <person name="Gubbala S."/>
            <person name="Hale W."/>
            <person name="Han Y."/>
            <person name="Hemphill L."/>
            <person name="Highlander S.K."/>
            <person name="Hirani K."/>
            <person name="Hogues M."/>
            <person name="Jackson L."/>
            <person name="Jakkamsetti A."/>
            <person name="Javaid M."/>
            <person name="Jiang H."/>
            <person name="Korchina V."/>
            <person name="Kovar C."/>
            <person name="Lara F."/>
            <person name="Lee S."/>
            <person name="Mata R."/>
            <person name="Mathew T."/>
            <person name="Moen C."/>
            <person name="Morales K."/>
            <person name="Munidasa M."/>
            <person name="Nazareth L."/>
            <person name="Ngo R."/>
            <person name="Nguyen L."/>
            <person name="Okwuonu G."/>
            <person name="Ongeri F."/>
            <person name="Patil S."/>
            <person name="Petrosino J."/>
            <person name="Pham C."/>
            <person name="Pham P."/>
            <person name="Pu L.-L."/>
            <person name="Puazo M."/>
            <person name="Raj R."/>
            <person name="Reid J."/>
            <person name="Rouhana J."/>
            <person name="Saada N."/>
            <person name="Shang Y."/>
            <person name="Simmons D."/>
            <person name="Thornton R."/>
            <person name="Warren J."/>
            <person name="Weissenberger G."/>
            <person name="Zhang J."/>
            <person name="Zhang L."/>
            <person name="Zhou C."/>
            <person name="Zhu D."/>
            <person name="Muzny D."/>
            <person name="Worley K."/>
            <person name="Gibbs R."/>
        </authorList>
    </citation>
    <scope>NUCLEOTIDE SEQUENCE [LARGE SCALE GENOMIC DNA]</scope>
    <source>
        <strain evidence="2 3">ATCC 49957</strain>
    </source>
</reference>
<protein>
    <recommendedName>
        <fullName evidence="4">AB hydrolase-1 domain-containing protein</fullName>
    </recommendedName>
</protein>
<evidence type="ECO:0008006" key="4">
    <source>
        <dbReference type="Google" id="ProtNLM"/>
    </source>
</evidence>
<dbReference type="InterPro" id="IPR029058">
    <property type="entry name" value="AB_hydrolase_fold"/>
</dbReference>
<dbReference type="RefSeq" id="WP_007005349.1">
    <property type="nucleotide sequence ID" value="NZ_GG770782.1"/>
</dbReference>
<name>D5RMV8_9PROT</name>
<evidence type="ECO:0000313" key="2">
    <source>
        <dbReference type="EMBL" id="EFH11359.1"/>
    </source>
</evidence>
<comment type="caution">
    <text evidence="2">The sequence shown here is derived from an EMBL/GenBank/DDBJ whole genome shotgun (WGS) entry which is preliminary data.</text>
</comment>
<keyword evidence="3" id="KW-1185">Reference proteome</keyword>
<dbReference type="SUPFAM" id="SSF53474">
    <property type="entry name" value="alpha/beta-Hydrolases"/>
    <property type="match status" value="1"/>
</dbReference>
<sequence length="273" mass="28866">MSARATPARAAARPDAAAPPAGEALSFGSYDALLRRQKGATRLMIALTGVGDPSKPFSGFDFSDALARLPGTDSLLLRDRARSWWQAVEGREALLAHCRAVLRQGGYRGVATLGISMGAFGALWLGEALPEARVLALAPPYSVDTQRHGRFIVRYKRWLDAQPEGAGAGTDQRPGGDPARYLLLFGDEEPIDLANAELFRQAGWPGLFLLPGGAHNLGHLLKRSNALGRMLALLAGDAPMAAVAGAAGALALHPHGHGPAMLRARRLLYEGDA</sequence>
<feature type="region of interest" description="Disordered" evidence="1">
    <location>
        <begin position="1"/>
        <end position="20"/>
    </location>
</feature>
<evidence type="ECO:0000256" key="1">
    <source>
        <dbReference type="SAM" id="MobiDB-lite"/>
    </source>
</evidence>
<dbReference type="EMBL" id="ADVL01000418">
    <property type="protein sequence ID" value="EFH11359.1"/>
    <property type="molecule type" value="Genomic_DNA"/>
</dbReference>
<evidence type="ECO:0000313" key="3">
    <source>
        <dbReference type="Proteomes" id="UP000005324"/>
    </source>
</evidence>
<proteinExistence type="predicted"/>
<dbReference type="AlphaFoldDB" id="D5RMV8"/>
<dbReference type="HOGENOM" id="CLU_1021252_0_0_5"/>
<feature type="non-terminal residue" evidence="2">
    <location>
        <position position="273"/>
    </location>
</feature>
<dbReference type="Proteomes" id="UP000005324">
    <property type="component" value="Unassembled WGS sequence"/>
</dbReference>
<dbReference type="Gene3D" id="3.40.50.1820">
    <property type="entry name" value="alpha/beta hydrolase"/>
    <property type="match status" value="1"/>
</dbReference>
<accession>D5RMV8</accession>